<dbReference type="InterPro" id="IPR000639">
    <property type="entry name" value="Epox_hydrolase-like"/>
</dbReference>
<evidence type="ECO:0000259" key="4">
    <source>
        <dbReference type="Pfam" id="PF00561"/>
    </source>
</evidence>
<organism evidence="5 6">
    <name type="scientific">Argiope bruennichi</name>
    <name type="common">Wasp spider</name>
    <name type="synonym">Aranea bruennichi</name>
    <dbReference type="NCBI Taxonomy" id="94029"/>
    <lineage>
        <taxon>Eukaryota</taxon>
        <taxon>Metazoa</taxon>
        <taxon>Ecdysozoa</taxon>
        <taxon>Arthropoda</taxon>
        <taxon>Chelicerata</taxon>
        <taxon>Arachnida</taxon>
        <taxon>Araneae</taxon>
        <taxon>Araneomorphae</taxon>
        <taxon>Entelegynae</taxon>
        <taxon>Araneoidea</taxon>
        <taxon>Araneidae</taxon>
        <taxon>Argiope</taxon>
    </lineage>
</organism>
<dbReference type="Proteomes" id="UP000807504">
    <property type="component" value="Unassembled WGS sequence"/>
</dbReference>
<gene>
    <name evidence="5" type="ORF">HNY73_023089</name>
</gene>
<accession>A0A8T0E319</accession>
<dbReference type="Pfam" id="PF00561">
    <property type="entry name" value="Abhydrolase_1"/>
    <property type="match status" value="1"/>
</dbReference>
<dbReference type="AlphaFoldDB" id="A0A8T0E319"/>
<protein>
    <submittedName>
        <fullName evidence="5">Epoxide hydrolase 1 like protein</fullName>
    </submittedName>
</protein>
<proteinExistence type="inferred from homology"/>
<dbReference type="GO" id="GO:0097176">
    <property type="term" value="P:epoxide metabolic process"/>
    <property type="evidence" value="ECO:0007669"/>
    <property type="project" value="TreeGrafter"/>
</dbReference>
<dbReference type="GO" id="GO:0004301">
    <property type="term" value="F:epoxide hydrolase activity"/>
    <property type="evidence" value="ECO:0007669"/>
    <property type="project" value="TreeGrafter"/>
</dbReference>
<feature type="domain" description="AB hydrolase-1" evidence="4">
    <location>
        <begin position="90"/>
        <end position="334"/>
    </location>
</feature>
<keyword evidence="6" id="KW-1185">Reference proteome</keyword>
<feature type="region of interest" description="Disordered" evidence="3">
    <location>
        <begin position="39"/>
        <end position="77"/>
    </location>
</feature>
<evidence type="ECO:0000313" key="5">
    <source>
        <dbReference type="EMBL" id="KAF8765092.1"/>
    </source>
</evidence>
<dbReference type="PANTHER" id="PTHR21661">
    <property type="entry name" value="EPOXIDE HYDROLASE 1-RELATED"/>
    <property type="match status" value="1"/>
</dbReference>
<comment type="caution">
    <text evidence="5">The sequence shown here is derived from an EMBL/GenBank/DDBJ whole genome shotgun (WGS) entry which is preliminary data.</text>
</comment>
<evidence type="ECO:0000256" key="1">
    <source>
        <dbReference type="ARBA" id="ARBA00010088"/>
    </source>
</evidence>
<keyword evidence="2 5" id="KW-0378">Hydrolase</keyword>
<dbReference type="SUPFAM" id="SSF53474">
    <property type="entry name" value="alpha/beta-Hydrolases"/>
    <property type="match status" value="1"/>
</dbReference>
<dbReference type="Gene3D" id="3.40.50.1820">
    <property type="entry name" value="alpha/beta hydrolase"/>
    <property type="match status" value="1"/>
</dbReference>
<dbReference type="InterPro" id="IPR029058">
    <property type="entry name" value="AB_hydrolase_fold"/>
</dbReference>
<dbReference type="EMBL" id="JABXBU010002231">
    <property type="protein sequence ID" value="KAF8765092.1"/>
    <property type="molecule type" value="Genomic_DNA"/>
</dbReference>
<evidence type="ECO:0000313" key="6">
    <source>
        <dbReference type="Proteomes" id="UP000807504"/>
    </source>
</evidence>
<reference evidence="5" key="2">
    <citation type="submission" date="2020-06" db="EMBL/GenBank/DDBJ databases">
        <authorList>
            <person name="Sheffer M."/>
        </authorList>
    </citation>
    <scope>NUCLEOTIDE SEQUENCE</scope>
</reference>
<sequence>MVLGISTVVSFLCSIVKFTYNLFFGKVYINPTDFEEGWFGRGPRPKNDDKPTQAKQTDGNSDHRDSHLPSDTQTTSRCGRKIKQPLKVFPLLITHGWPGTFYEFYKMTPLLITPRPDQNFVFEVVCPSIPGYGFSESPCQKEWKLCFNAIAAARIFRNLMNRLGHTRFFVQGGDWGSFISTILAKYYTQRILGVHVNMLSGMPKSWDLVKATLVAYFPSLIPAAEYKAFYPFLEKVKLLIAESGYFHLQSTKPDTIGCALADSPVGLAAYILEKYSTWTDKENHSSSDGNLTKKFTLDELLTMIMIYWVNNNFTASARFYKENIGNTTPEKRPLSVPSGIALFPKELLMLPRWLISRSVTNLVSYTVMPRGGHFAAFEEPQLMAEDIWNFVSLVQKNRNY</sequence>
<name>A0A8T0E319_ARGBR</name>
<evidence type="ECO:0000256" key="3">
    <source>
        <dbReference type="SAM" id="MobiDB-lite"/>
    </source>
</evidence>
<dbReference type="PANTHER" id="PTHR21661:SF35">
    <property type="entry name" value="EPOXIDE HYDROLASE"/>
    <property type="match status" value="1"/>
</dbReference>
<reference evidence="5" key="1">
    <citation type="journal article" date="2020" name="bioRxiv">
        <title>Chromosome-level reference genome of the European wasp spider Argiope bruennichi: a resource for studies on range expansion and evolutionary adaptation.</title>
        <authorList>
            <person name="Sheffer M.M."/>
            <person name="Hoppe A."/>
            <person name="Krehenwinkel H."/>
            <person name="Uhl G."/>
            <person name="Kuss A.W."/>
            <person name="Jensen L."/>
            <person name="Jensen C."/>
            <person name="Gillespie R.G."/>
            <person name="Hoff K.J."/>
            <person name="Prost S."/>
        </authorList>
    </citation>
    <scope>NUCLEOTIDE SEQUENCE</scope>
</reference>
<dbReference type="PRINTS" id="PR00412">
    <property type="entry name" value="EPOXHYDRLASE"/>
</dbReference>
<dbReference type="InterPro" id="IPR000073">
    <property type="entry name" value="AB_hydrolase_1"/>
</dbReference>
<comment type="similarity">
    <text evidence="1">Belongs to the peptidase S33 family.</text>
</comment>
<evidence type="ECO:0000256" key="2">
    <source>
        <dbReference type="ARBA" id="ARBA00022801"/>
    </source>
</evidence>